<evidence type="ECO:0000256" key="7">
    <source>
        <dbReference type="ARBA" id="ARBA00022741"/>
    </source>
</evidence>
<feature type="region of interest" description="Disordered" evidence="12">
    <location>
        <begin position="892"/>
        <end position="1111"/>
    </location>
</feature>
<evidence type="ECO:0000256" key="12">
    <source>
        <dbReference type="SAM" id="MobiDB-lite"/>
    </source>
</evidence>
<dbReference type="PROSITE" id="PS50109">
    <property type="entry name" value="HIS_KIN"/>
    <property type="match status" value="1"/>
</dbReference>
<feature type="domain" description="Histidine kinase" evidence="14">
    <location>
        <begin position="449"/>
        <end position="657"/>
    </location>
</feature>
<dbReference type="Gene3D" id="3.30.565.10">
    <property type="entry name" value="Histidine kinase-like ATPase, C-terminal domain"/>
    <property type="match status" value="1"/>
</dbReference>
<evidence type="ECO:0000256" key="9">
    <source>
        <dbReference type="ARBA" id="ARBA00022840"/>
    </source>
</evidence>
<dbReference type="InterPro" id="IPR003660">
    <property type="entry name" value="HAMP_dom"/>
</dbReference>
<keyword evidence="4" id="KW-0597">Phosphoprotein</keyword>
<dbReference type="InterPro" id="IPR003594">
    <property type="entry name" value="HATPase_dom"/>
</dbReference>
<feature type="compositionally biased region" description="Low complexity" evidence="12">
    <location>
        <begin position="904"/>
        <end position="916"/>
    </location>
</feature>
<evidence type="ECO:0000256" key="2">
    <source>
        <dbReference type="ARBA" id="ARBA00004370"/>
    </source>
</evidence>
<evidence type="ECO:0000313" key="15">
    <source>
        <dbReference type="EMBL" id="GAA2524101.1"/>
    </source>
</evidence>
<feature type="region of interest" description="Disordered" evidence="12">
    <location>
        <begin position="662"/>
        <end position="681"/>
    </location>
</feature>
<feature type="compositionally biased region" description="Gly residues" evidence="12">
    <location>
        <begin position="742"/>
        <end position="753"/>
    </location>
</feature>
<evidence type="ECO:0000259" key="14">
    <source>
        <dbReference type="PROSITE" id="PS50109"/>
    </source>
</evidence>
<evidence type="ECO:0000256" key="11">
    <source>
        <dbReference type="ARBA" id="ARBA00023012"/>
    </source>
</evidence>
<feature type="compositionally biased region" description="Low complexity" evidence="12">
    <location>
        <begin position="819"/>
        <end position="852"/>
    </location>
</feature>
<dbReference type="Proteomes" id="UP001499978">
    <property type="component" value="Unassembled WGS sequence"/>
</dbReference>
<dbReference type="SMART" id="SM00304">
    <property type="entry name" value="HAMP"/>
    <property type="match status" value="1"/>
</dbReference>
<keyword evidence="5" id="KW-0808">Transferase</keyword>
<dbReference type="InterPro" id="IPR013587">
    <property type="entry name" value="Nitrate/nitrite_sensing"/>
</dbReference>
<dbReference type="SMART" id="SM00387">
    <property type="entry name" value="HATPase_c"/>
    <property type="match status" value="1"/>
</dbReference>
<feature type="compositionally biased region" description="Low complexity" evidence="12">
    <location>
        <begin position="1094"/>
        <end position="1103"/>
    </location>
</feature>
<evidence type="ECO:0000256" key="5">
    <source>
        <dbReference type="ARBA" id="ARBA00022679"/>
    </source>
</evidence>
<dbReference type="SUPFAM" id="SSF55874">
    <property type="entry name" value="ATPase domain of HSP90 chaperone/DNA topoisomerase II/histidine kinase"/>
    <property type="match status" value="1"/>
</dbReference>
<sequence length="1111" mass="116668">MSRNTTASDTAVARLRRPMGRLRDAPIWAKLGLIMIVPTIATVIVGTNGLIGHIQTQASAERARNLAGLSQSAGQLVHDLQNERASGSMLLSAPDGAARERARQSFESASGAVSRSVAPYTQQRSALTGLPGNVRGLLDDVDNHLAALDGVRSQVRDGKIALTDAAFSYQTLLSDLLSVRDAGAHLADDNALNAHMRAATEVSRIKDFMSQRRVVVHQILGAGAYTPKLQIDYLSTQSGERQAVATFRTVATLEERQRYEQTVSGSGLRKAETYEGYLNSQRADSRLPERPFNAEQWDTAMREQGELLRQVERSLDRQAAIDATAIRDDVRQRVLLETGLLLGMLLLAVLFAWLVARSMARSLRELKHGALAVAERGLPQAVARLRDPSLSANLSPAQAALQIAEPLPVRSNDEFGQVTEAFNAVHLEAVRTAAEQAALRASVSTMFVNLARRSQTLVDRLIGQLDRLERSEEDPDRLGELFQLDHLATRMRRNDENLLVLAGADSTRIQREPAALTDVLRAAQSEVEHYTRIDIGDLDTDALIAAQCVNDMVHLIAELFDNATAFSPPDSPIVVEGRQHGEQVLLQVTDRGIGISAEQMTELNRRLAMPPQVDVAISRMMGLVVVARLAARHGVKVELRAAPERGTIAEVLLPESVLSSSWAQSVPPAPEPSESATQRGRTDIGALVAADRPPPPASSAFVPVGARRELPAWPGDQPAGPAKALASHRAPTGVGTTSPPADGGGSGGPGGNDGLPRREPNPAPDGLVPSASDSGGFIPRQASSPESVDGQRPAVIIPSNGAPPPIAGAPTVSAPAALTGPSSATPADPTAPPTNGAASAPPAAWPPVAADATPIRELTAELPQLSATAAVADETMELPIFRELESVWFRSQPAGAEGPGLPSVAATPVAHAPAATENAAKVNGSVPGFKGSAPGTGPANGGSSPLEKRLGADPLNGTAPAARPAPATADATAVRSDPPAPSQRSASSERSGSSERSASPERVAADQRAGWRTAADDGWRAAQALADGAPAETTTAGLPKRTPMAQLVPGSIESESAAVQRRSPEGVRGLLSAYHRGVQRGRTSPRNDADSGAPSTPTGSPSTQARKEREA</sequence>
<evidence type="ECO:0000256" key="6">
    <source>
        <dbReference type="ARBA" id="ARBA00022692"/>
    </source>
</evidence>
<comment type="subcellular location">
    <subcellularLocation>
        <location evidence="2">Membrane</location>
    </subcellularLocation>
</comment>
<feature type="transmembrane region" description="Helical" evidence="13">
    <location>
        <begin position="27"/>
        <end position="51"/>
    </location>
</feature>
<name>A0ABP6AUY9_9ACTN</name>
<dbReference type="RefSeq" id="WP_344172144.1">
    <property type="nucleotide sequence ID" value="NZ_BAAARY010000009.1"/>
</dbReference>
<gene>
    <name evidence="15" type="ORF">GCM10010201_23250</name>
</gene>
<comment type="caution">
    <text evidence="15">The sequence shown here is derived from an EMBL/GenBank/DDBJ whole genome shotgun (WGS) entry which is preliminary data.</text>
</comment>
<keyword evidence="13" id="KW-0472">Membrane</keyword>
<keyword evidence="8" id="KW-0418">Kinase</keyword>
<dbReference type="EMBL" id="BAAARY010000009">
    <property type="protein sequence ID" value="GAA2524101.1"/>
    <property type="molecule type" value="Genomic_DNA"/>
</dbReference>
<dbReference type="InterPro" id="IPR050980">
    <property type="entry name" value="2C_sensor_his_kinase"/>
</dbReference>
<evidence type="ECO:0000256" key="1">
    <source>
        <dbReference type="ARBA" id="ARBA00000085"/>
    </source>
</evidence>
<dbReference type="PANTHER" id="PTHR44936">
    <property type="entry name" value="SENSOR PROTEIN CREC"/>
    <property type="match status" value="1"/>
</dbReference>
<feature type="compositionally biased region" description="Low complexity" evidence="12">
    <location>
        <begin position="958"/>
        <end position="1002"/>
    </location>
</feature>
<feature type="region of interest" description="Disordered" evidence="12">
    <location>
        <begin position="709"/>
        <end position="852"/>
    </location>
</feature>
<proteinExistence type="predicted"/>
<feature type="transmembrane region" description="Helical" evidence="13">
    <location>
        <begin position="334"/>
        <end position="356"/>
    </location>
</feature>
<keyword evidence="11" id="KW-0902">Two-component regulatory system</keyword>
<keyword evidence="9" id="KW-0067">ATP-binding</keyword>
<dbReference type="Pfam" id="PF08376">
    <property type="entry name" value="NIT"/>
    <property type="match status" value="1"/>
</dbReference>
<accession>A0ABP6AUY9</accession>
<evidence type="ECO:0000256" key="10">
    <source>
        <dbReference type="ARBA" id="ARBA00022989"/>
    </source>
</evidence>
<keyword evidence="16" id="KW-1185">Reference proteome</keyword>
<comment type="catalytic activity">
    <reaction evidence="1">
        <text>ATP + protein L-histidine = ADP + protein N-phospho-L-histidine.</text>
        <dbReference type="EC" id="2.7.13.3"/>
    </reaction>
</comment>
<evidence type="ECO:0000313" key="16">
    <source>
        <dbReference type="Proteomes" id="UP001499978"/>
    </source>
</evidence>
<dbReference type="CDD" id="cd06225">
    <property type="entry name" value="HAMP"/>
    <property type="match status" value="1"/>
</dbReference>
<dbReference type="PANTHER" id="PTHR44936:SF9">
    <property type="entry name" value="SENSOR PROTEIN CREC"/>
    <property type="match status" value="1"/>
</dbReference>
<keyword evidence="6 13" id="KW-0812">Transmembrane</keyword>
<evidence type="ECO:0000256" key="13">
    <source>
        <dbReference type="SAM" id="Phobius"/>
    </source>
</evidence>
<dbReference type="EC" id="2.7.13.3" evidence="3"/>
<evidence type="ECO:0000256" key="3">
    <source>
        <dbReference type="ARBA" id="ARBA00012438"/>
    </source>
</evidence>
<dbReference type="InterPro" id="IPR036890">
    <property type="entry name" value="HATPase_C_sf"/>
</dbReference>
<evidence type="ECO:0000256" key="8">
    <source>
        <dbReference type="ARBA" id="ARBA00022777"/>
    </source>
</evidence>
<reference evidence="16" key="1">
    <citation type="journal article" date="2019" name="Int. J. Syst. Evol. Microbiol.">
        <title>The Global Catalogue of Microorganisms (GCM) 10K type strain sequencing project: providing services to taxonomists for standard genome sequencing and annotation.</title>
        <authorList>
            <consortium name="The Broad Institute Genomics Platform"/>
            <consortium name="The Broad Institute Genome Sequencing Center for Infectious Disease"/>
            <person name="Wu L."/>
            <person name="Ma J."/>
        </authorList>
    </citation>
    <scope>NUCLEOTIDE SEQUENCE [LARGE SCALE GENOMIC DNA]</scope>
    <source>
        <strain evidence="16">JCM 3367</strain>
    </source>
</reference>
<dbReference type="Pfam" id="PF00672">
    <property type="entry name" value="HAMP"/>
    <property type="match status" value="1"/>
</dbReference>
<keyword evidence="7" id="KW-0547">Nucleotide-binding</keyword>
<protein>
    <recommendedName>
        <fullName evidence="3">histidine kinase</fullName>
        <ecNumber evidence="3">2.7.13.3</ecNumber>
    </recommendedName>
</protein>
<dbReference type="Gene3D" id="6.10.340.10">
    <property type="match status" value="1"/>
</dbReference>
<evidence type="ECO:0000256" key="4">
    <source>
        <dbReference type="ARBA" id="ARBA00022553"/>
    </source>
</evidence>
<organism evidence="15 16">
    <name type="scientific">Pilimelia columellifera subsp. columellifera</name>
    <dbReference type="NCBI Taxonomy" id="706583"/>
    <lineage>
        <taxon>Bacteria</taxon>
        <taxon>Bacillati</taxon>
        <taxon>Actinomycetota</taxon>
        <taxon>Actinomycetes</taxon>
        <taxon>Micromonosporales</taxon>
        <taxon>Micromonosporaceae</taxon>
        <taxon>Pilimelia</taxon>
    </lineage>
</organism>
<dbReference type="InterPro" id="IPR005467">
    <property type="entry name" value="His_kinase_dom"/>
</dbReference>
<dbReference type="Pfam" id="PF02518">
    <property type="entry name" value="HATPase_c"/>
    <property type="match status" value="1"/>
</dbReference>
<keyword evidence="10 13" id="KW-1133">Transmembrane helix</keyword>